<dbReference type="Pfam" id="PF00300">
    <property type="entry name" value="His_Phos_1"/>
    <property type="match status" value="1"/>
</dbReference>
<dbReference type="PANTHER" id="PTHR16469">
    <property type="entry name" value="UBIQUITIN-ASSOCIATED AND SH3 DOMAIN-CONTAINING BA-RELATED"/>
    <property type="match status" value="1"/>
</dbReference>
<dbReference type="InterPro" id="IPR051710">
    <property type="entry name" value="Phosphatase_SH3-domain"/>
</dbReference>
<protein>
    <submittedName>
        <fullName evidence="2">Uncharacterized protein</fullName>
    </submittedName>
</protein>
<organism evidence="2 3">
    <name type="scientific">Durusdinium trenchii</name>
    <dbReference type="NCBI Taxonomy" id="1381693"/>
    <lineage>
        <taxon>Eukaryota</taxon>
        <taxon>Sar</taxon>
        <taxon>Alveolata</taxon>
        <taxon>Dinophyceae</taxon>
        <taxon>Suessiales</taxon>
        <taxon>Symbiodiniaceae</taxon>
        <taxon>Durusdinium</taxon>
    </lineage>
</organism>
<dbReference type="SMART" id="SM00855">
    <property type="entry name" value="PGAM"/>
    <property type="match status" value="1"/>
</dbReference>
<dbReference type="EMBL" id="CAXAMM010022001">
    <property type="protein sequence ID" value="CAK9050983.1"/>
    <property type="molecule type" value="Genomic_DNA"/>
</dbReference>
<name>A0ABP0MHL9_9DINO</name>
<feature type="region of interest" description="Disordered" evidence="1">
    <location>
        <begin position="1260"/>
        <end position="1332"/>
    </location>
</feature>
<feature type="compositionally biased region" description="Polar residues" evidence="1">
    <location>
        <begin position="504"/>
        <end position="518"/>
    </location>
</feature>
<feature type="region of interest" description="Disordered" evidence="1">
    <location>
        <begin position="1212"/>
        <end position="1231"/>
    </location>
</feature>
<accession>A0ABP0MHL9</accession>
<evidence type="ECO:0000313" key="3">
    <source>
        <dbReference type="Proteomes" id="UP001642464"/>
    </source>
</evidence>
<feature type="compositionally biased region" description="Polar residues" evidence="1">
    <location>
        <begin position="1318"/>
        <end position="1330"/>
    </location>
</feature>
<dbReference type="CDD" id="cd07040">
    <property type="entry name" value="HP"/>
    <property type="match status" value="1"/>
</dbReference>
<dbReference type="InterPro" id="IPR029033">
    <property type="entry name" value="His_PPase_superfam"/>
</dbReference>
<feature type="compositionally biased region" description="Basic and acidic residues" evidence="1">
    <location>
        <begin position="835"/>
        <end position="848"/>
    </location>
</feature>
<evidence type="ECO:0000256" key="1">
    <source>
        <dbReference type="SAM" id="MobiDB-lite"/>
    </source>
</evidence>
<feature type="region of interest" description="Disordered" evidence="1">
    <location>
        <begin position="1157"/>
        <end position="1183"/>
    </location>
</feature>
<gene>
    <name evidence="2" type="ORF">SCF082_LOCUS28039</name>
</gene>
<dbReference type="SUPFAM" id="SSF53254">
    <property type="entry name" value="Phosphoglycerate mutase-like"/>
    <property type="match status" value="1"/>
</dbReference>
<feature type="region of interest" description="Disordered" evidence="1">
    <location>
        <begin position="472"/>
        <end position="518"/>
    </location>
</feature>
<reference evidence="2 3" key="1">
    <citation type="submission" date="2024-02" db="EMBL/GenBank/DDBJ databases">
        <authorList>
            <person name="Chen Y."/>
            <person name="Shah S."/>
            <person name="Dougan E. K."/>
            <person name="Thang M."/>
            <person name="Chan C."/>
        </authorList>
    </citation>
    <scope>NUCLEOTIDE SEQUENCE [LARGE SCALE GENOMIC DNA]</scope>
</reference>
<evidence type="ECO:0000313" key="2">
    <source>
        <dbReference type="EMBL" id="CAK9050983.1"/>
    </source>
</evidence>
<dbReference type="Gene3D" id="3.40.50.1240">
    <property type="entry name" value="Phosphoglycerate mutase-like"/>
    <property type="match status" value="1"/>
</dbReference>
<keyword evidence="3" id="KW-1185">Reference proteome</keyword>
<dbReference type="PANTHER" id="PTHR16469:SF27">
    <property type="entry name" value="UBIQUITIN-ASSOCIATED AND SH3 DOMAIN-CONTAINING BA-RELATED"/>
    <property type="match status" value="1"/>
</dbReference>
<feature type="region of interest" description="Disordered" evidence="1">
    <location>
        <begin position="1353"/>
        <end position="1375"/>
    </location>
</feature>
<feature type="compositionally biased region" description="Basic and acidic residues" evidence="1">
    <location>
        <begin position="1169"/>
        <end position="1179"/>
    </location>
</feature>
<dbReference type="Proteomes" id="UP001642464">
    <property type="component" value="Unassembled WGS sequence"/>
</dbReference>
<comment type="caution">
    <text evidence="2">The sequence shown here is derived from an EMBL/GenBank/DDBJ whole genome shotgun (WGS) entry which is preliminary data.</text>
</comment>
<dbReference type="InterPro" id="IPR013078">
    <property type="entry name" value="His_Pase_superF_clade-1"/>
</dbReference>
<feature type="region of interest" description="Disordered" evidence="1">
    <location>
        <begin position="835"/>
        <end position="912"/>
    </location>
</feature>
<proteinExistence type="predicted"/>
<sequence length="1544" mass="169155">MGAFFDDFLPKAGLRDEDRKQLKTALSSHSAYRAHSAGTGDCSWQASLLKSGILTFELIEELVYTRQHDHTLKQAAKQGAVEAVMEHDNIKVKWEKIGAQIANELAEKQALTAVAGEGSADEEEEETVVIRKSPNSFTLHSAPYWRAVGNATVRAYITLCPEPKTLAAVASAVSQSNLKSVRGNSGESCALCLLDLDLLGETLGPACQAGLRRQFQPTPGLLSKLVHGAMVGRGSQKVNDAGEASAVVEGDVMILHVGVGRGSKKKLKALFSPTLGSGKQQRTDSELKESVIVFKDDSLRARKKRVKGSYTAHSLLLTASSSILSHSVPEKTYNFHPGSCWSDVISEVEALSASELWHTTRTEKEEILQKDRLVDVTAEAKEKKPGQGDGGAMLESVFSAAIFSDNFYRDLFKGHSAKAVLDLSAGQGAAARAALLERVPYFALTHSEAHSKKLEVDLTDFIVSEMKKEGSTHYRPEACQEPAEAGQSQPAPKGKAKNKRPNTGGRQSPSDPTKGMSNMTKASLEVRLKEHGIDGAESESRRTRGSLMAALRDHWLEQCRLAEAGDTQTAPDEPTAQQEWELVSGADAAVKQVAIAQVQDAMEQVREASLAVAAFTWDFTQRLRAAEHSGTAEPVLESPLAGRQARPLAWLMALGTWITWASYRVSQDQVAKTYPELNNRLPISSVVAPVVALSFMCLTLTQTGTSWLSDVSLAVVNSAPPMLLQIHLSLALQELSFEKPIVSHYFLVKAATSLSLAMCIVAIQSLVQGGCRPSLCAVVALGFTATCVFLRTQNEFLEDQWLLFGPLQCALLCWLLVLSHWIDYAQRLRLLLEGRPRPHGDPDTERSSQLESGQTTVELPELERRVPRRVLPRATVGGSDAARETALGDDTDQTSSPDRTPRSAELPRSPTRHVTVAVVRHAERADDQTAFDAWGTSEDAASFPHDPPLTTKGVQQVEDLWEEMKDFHFDLVVSSPYLRCLQTAMVLAEKYNTDILVDHELGELLGPHVYEAEPPPTPRPWANLMTVLGSSVSPGHAAGGESTVFGPYAKSSFRLKMGRVMGQKPHWPETLHTARLRYAKRFLDYLRRARKTRRNCVLVTHGHMVQVCATLLPAMQHRKVISVDYAAAVLAVYHKASRSPRAPRGFTRSVTVEAVMTSAAEDDEATGAPRERPRERPSKAEQLSQLWQQTELMRDSDARGWSVWVQGIQSISCRPSESESESRTSGGTRRGWDELYSHRTTLGQSWQDVVRLLGILPAPDEFENDAEPDRNEDGESGGSTGGTGEKGRRRRHSSGSFSSRPFTATSLDAYRDPGSMPSMPTESDWSTDLSTDLAPKPKAMAARQLLQLASPKSRLAERRKFSKPTAQSEEDAEQNVVRGVKTTDGGWTLWWGKRLGSERLNVAFSAILNETKVLSTQMEGFNHAISVLGQHRWGAMVLGVRNASRGFDAYWTPLFGDGSFAAQLCEANVDWIETAGQEDQRRFRMTYSGLRLVIRKANLPTMMSSVKHAGSGALSTPRMVQHFQGAVYNGGGYRSPMPAPMPAV</sequence>